<protein>
    <submittedName>
        <fullName evidence="1">Uncharacterized protein</fullName>
    </submittedName>
</protein>
<keyword evidence="2" id="KW-1185">Reference proteome</keyword>
<dbReference type="EMBL" id="MU971398">
    <property type="protein sequence ID" value="KAK9236008.1"/>
    <property type="molecule type" value="Genomic_DNA"/>
</dbReference>
<evidence type="ECO:0000313" key="2">
    <source>
        <dbReference type="Proteomes" id="UP001433508"/>
    </source>
</evidence>
<organism evidence="1 2">
    <name type="scientific">Lipomyces kononenkoae</name>
    <name type="common">Yeast</name>
    <dbReference type="NCBI Taxonomy" id="34357"/>
    <lineage>
        <taxon>Eukaryota</taxon>
        <taxon>Fungi</taxon>
        <taxon>Dikarya</taxon>
        <taxon>Ascomycota</taxon>
        <taxon>Saccharomycotina</taxon>
        <taxon>Lipomycetes</taxon>
        <taxon>Lipomycetales</taxon>
        <taxon>Lipomycetaceae</taxon>
        <taxon>Lipomyces</taxon>
    </lineage>
</organism>
<proteinExistence type="predicted"/>
<comment type="caution">
    <text evidence="1">The sequence shown here is derived from an EMBL/GenBank/DDBJ whole genome shotgun (WGS) entry which is preliminary data.</text>
</comment>
<accession>A0ACC3SWF8</accession>
<name>A0ACC3SWF8_LIPKO</name>
<evidence type="ECO:0000313" key="1">
    <source>
        <dbReference type="EMBL" id="KAK9236008.1"/>
    </source>
</evidence>
<sequence>MVSLAALQTLLTLLAPVLLPQIVGTIQRFRRTGSFTGNANRVTRVSLSASYTSIIFGFLLAAILHLAHVATFLTRNPHSKFNDNIFRITGLPILTPTETVAAILGRLGRYNERRELILTKITSAKARAIYAAFGGALADCTWCAISDDNSYRLYLLPTLLWPFLAQIGMIGVSTAVCKKLGAIRVPASVVLVIGMVYVVWRLLNFDLSANIDTRGRVPTQWLSEDLLRQRDEILATFDLVLAGITWVVGTNRLVLHDYATEFVSEHETIIRDFHELERKLDSVLQKERSASMVRGATINDDKLRAQHAQFWADMAREEKKLVEDARVTTALHETRTDTDYGKLNDDAGKYAEAIIGVSKLNLPR</sequence>
<dbReference type="Proteomes" id="UP001433508">
    <property type="component" value="Unassembled WGS sequence"/>
</dbReference>
<gene>
    <name evidence="1" type="ORF">V1525DRAFT_408253</name>
</gene>
<reference evidence="2" key="1">
    <citation type="journal article" date="2024" name="Front. Bioeng. Biotechnol.">
        <title>Genome-scale model development and genomic sequencing of the oleaginous clade Lipomyces.</title>
        <authorList>
            <person name="Czajka J.J."/>
            <person name="Han Y."/>
            <person name="Kim J."/>
            <person name="Mondo S.J."/>
            <person name="Hofstad B.A."/>
            <person name="Robles A."/>
            <person name="Haridas S."/>
            <person name="Riley R."/>
            <person name="LaButti K."/>
            <person name="Pangilinan J."/>
            <person name="Andreopoulos W."/>
            <person name="Lipzen A."/>
            <person name="Yan J."/>
            <person name="Wang M."/>
            <person name="Ng V."/>
            <person name="Grigoriev I.V."/>
            <person name="Spatafora J.W."/>
            <person name="Magnuson J.K."/>
            <person name="Baker S.E."/>
            <person name="Pomraning K.R."/>
        </authorList>
    </citation>
    <scope>NUCLEOTIDE SEQUENCE [LARGE SCALE GENOMIC DNA]</scope>
    <source>
        <strain evidence="2">CBS 7786</strain>
    </source>
</reference>